<keyword evidence="1" id="KW-0472">Membrane</keyword>
<proteinExistence type="predicted"/>
<keyword evidence="1" id="KW-0812">Transmembrane</keyword>
<accession>A0ABD5S5C4</accession>
<feature type="transmembrane region" description="Helical" evidence="1">
    <location>
        <begin position="14"/>
        <end position="34"/>
    </location>
</feature>
<dbReference type="EMBL" id="JBHSWU010001487">
    <property type="protein sequence ID" value="MFC6726893.1"/>
    <property type="molecule type" value="Genomic_DNA"/>
</dbReference>
<evidence type="ECO:0000313" key="3">
    <source>
        <dbReference type="Proteomes" id="UP001596328"/>
    </source>
</evidence>
<protein>
    <submittedName>
        <fullName evidence="2">CPBP family intramembrane glutamate endopeptidase</fullName>
    </submittedName>
</protein>
<reference evidence="2 3" key="1">
    <citation type="journal article" date="2019" name="Int. J. Syst. Evol. Microbiol.">
        <title>The Global Catalogue of Microorganisms (GCM) 10K type strain sequencing project: providing services to taxonomists for standard genome sequencing and annotation.</title>
        <authorList>
            <consortium name="The Broad Institute Genomics Platform"/>
            <consortium name="The Broad Institute Genome Sequencing Center for Infectious Disease"/>
            <person name="Wu L."/>
            <person name="Ma J."/>
        </authorList>
    </citation>
    <scope>NUCLEOTIDE SEQUENCE [LARGE SCALE GENOMIC DNA]</scope>
    <source>
        <strain evidence="2 3">NBRC 111368</strain>
    </source>
</reference>
<dbReference type="Proteomes" id="UP001596328">
    <property type="component" value="Unassembled WGS sequence"/>
</dbReference>
<gene>
    <name evidence="2" type="ORF">ACFQE1_21450</name>
</gene>
<keyword evidence="1" id="KW-1133">Transmembrane helix</keyword>
<name>A0ABD5S5C4_9EURY</name>
<keyword evidence="3" id="KW-1185">Reference proteome</keyword>
<dbReference type="AlphaFoldDB" id="A0ABD5S5C4"/>
<evidence type="ECO:0000313" key="2">
    <source>
        <dbReference type="EMBL" id="MFC6726893.1"/>
    </source>
</evidence>
<evidence type="ECO:0000256" key="1">
    <source>
        <dbReference type="SAM" id="Phobius"/>
    </source>
</evidence>
<organism evidence="2 3">
    <name type="scientific">Halobium palmae</name>
    <dbReference type="NCBI Taxonomy" id="1776492"/>
    <lineage>
        <taxon>Archaea</taxon>
        <taxon>Methanobacteriati</taxon>
        <taxon>Methanobacteriota</taxon>
        <taxon>Stenosarchaea group</taxon>
        <taxon>Halobacteria</taxon>
        <taxon>Halobacteriales</taxon>
        <taxon>Haloferacaceae</taxon>
        <taxon>Halobium</taxon>
    </lineage>
</organism>
<comment type="caution">
    <text evidence="2">The sequence shown here is derived from an EMBL/GenBank/DDBJ whole genome shotgun (WGS) entry which is preliminary data.</text>
</comment>
<sequence length="61" mass="6589">MNERIRTAVDAHPVAWFFVLTYAISWGAWLAPILGLREPLATLGYAVGGFGPFVAAGIVAW</sequence>
<feature type="non-terminal residue" evidence="2">
    <location>
        <position position="61"/>
    </location>
</feature>
<feature type="transmembrane region" description="Helical" evidence="1">
    <location>
        <begin position="40"/>
        <end position="60"/>
    </location>
</feature>